<keyword evidence="2" id="KW-0805">Transcription regulation</keyword>
<evidence type="ECO:0000313" key="9">
    <source>
        <dbReference type="Proteomes" id="UP000198790"/>
    </source>
</evidence>
<keyword evidence="4" id="KW-0804">Transcription</keyword>
<reference evidence="8 9" key="1">
    <citation type="submission" date="2016-10" db="EMBL/GenBank/DDBJ databases">
        <authorList>
            <person name="de Groot N.N."/>
        </authorList>
    </citation>
    <scope>NUCLEOTIDE SEQUENCE [LARGE SCALE GENOMIC DNA]</scope>
    <source>
        <strain evidence="8 9">DSM 23399</strain>
    </source>
</reference>
<dbReference type="PRINTS" id="PR00038">
    <property type="entry name" value="HTHLUXR"/>
</dbReference>
<feature type="domain" description="Response regulatory" evidence="7">
    <location>
        <begin position="6"/>
        <end position="122"/>
    </location>
</feature>
<dbReference type="Proteomes" id="UP000198790">
    <property type="component" value="Unassembled WGS sequence"/>
</dbReference>
<dbReference type="SMART" id="SM00421">
    <property type="entry name" value="HTH_LUXR"/>
    <property type="match status" value="1"/>
</dbReference>
<keyword evidence="1 5" id="KW-0597">Phosphoprotein</keyword>
<dbReference type="PROSITE" id="PS50110">
    <property type="entry name" value="RESPONSE_REGULATORY"/>
    <property type="match status" value="1"/>
</dbReference>
<accession>A0A1I1BLR0</accession>
<dbReference type="SUPFAM" id="SSF52172">
    <property type="entry name" value="CheY-like"/>
    <property type="match status" value="1"/>
</dbReference>
<evidence type="ECO:0000313" key="8">
    <source>
        <dbReference type="EMBL" id="SFB50556.1"/>
    </source>
</evidence>
<dbReference type="RefSeq" id="WP_092899470.1">
    <property type="nucleotide sequence ID" value="NZ_FOKK01000014.1"/>
</dbReference>
<dbReference type="PANTHER" id="PTHR43214:SF41">
    <property type="entry name" value="NITRATE_NITRITE RESPONSE REGULATOR PROTEIN NARP"/>
    <property type="match status" value="1"/>
</dbReference>
<dbReference type="Pfam" id="PF00072">
    <property type="entry name" value="Response_reg"/>
    <property type="match status" value="1"/>
</dbReference>
<protein>
    <submittedName>
        <fullName evidence="8">DNA-binding response regulator, NarL/FixJ family, contains REC and HTH domains</fullName>
    </submittedName>
</protein>
<dbReference type="OrthoDB" id="9797341at2"/>
<evidence type="ECO:0000256" key="3">
    <source>
        <dbReference type="ARBA" id="ARBA00023125"/>
    </source>
</evidence>
<dbReference type="SMART" id="SM00448">
    <property type="entry name" value="REC"/>
    <property type="match status" value="1"/>
</dbReference>
<organism evidence="8 9">
    <name type="scientific">Algoriphagus aquimarinus</name>
    <dbReference type="NCBI Taxonomy" id="237018"/>
    <lineage>
        <taxon>Bacteria</taxon>
        <taxon>Pseudomonadati</taxon>
        <taxon>Bacteroidota</taxon>
        <taxon>Cytophagia</taxon>
        <taxon>Cytophagales</taxon>
        <taxon>Cyclobacteriaceae</taxon>
        <taxon>Algoriphagus</taxon>
    </lineage>
</organism>
<evidence type="ECO:0000256" key="5">
    <source>
        <dbReference type="PROSITE-ProRule" id="PRU00169"/>
    </source>
</evidence>
<proteinExistence type="predicted"/>
<dbReference type="PANTHER" id="PTHR43214">
    <property type="entry name" value="TWO-COMPONENT RESPONSE REGULATOR"/>
    <property type="match status" value="1"/>
</dbReference>
<evidence type="ECO:0000256" key="2">
    <source>
        <dbReference type="ARBA" id="ARBA00023015"/>
    </source>
</evidence>
<dbReference type="SUPFAM" id="SSF46894">
    <property type="entry name" value="C-terminal effector domain of the bipartite response regulators"/>
    <property type="match status" value="1"/>
</dbReference>
<dbReference type="GO" id="GO:0003677">
    <property type="term" value="F:DNA binding"/>
    <property type="evidence" value="ECO:0007669"/>
    <property type="project" value="UniProtKB-KW"/>
</dbReference>
<dbReference type="InterPro" id="IPR039420">
    <property type="entry name" value="WalR-like"/>
</dbReference>
<dbReference type="PROSITE" id="PS00622">
    <property type="entry name" value="HTH_LUXR_1"/>
    <property type="match status" value="1"/>
</dbReference>
<feature type="modified residue" description="4-aspartylphosphate" evidence="5">
    <location>
        <position position="57"/>
    </location>
</feature>
<name>A0A1I1BLR0_9BACT</name>
<dbReference type="STRING" id="237018.SAMN04489723_11480"/>
<feature type="domain" description="HTH luxR-type" evidence="6">
    <location>
        <begin position="138"/>
        <end position="203"/>
    </location>
</feature>
<dbReference type="PROSITE" id="PS50043">
    <property type="entry name" value="HTH_LUXR_2"/>
    <property type="match status" value="1"/>
</dbReference>
<dbReference type="CDD" id="cd17535">
    <property type="entry name" value="REC_NarL-like"/>
    <property type="match status" value="1"/>
</dbReference>
<dbReference type="GO" id="GO:0000160">
    <property type="term" value="P:phosphorelay signal transduction system"/>
    <property type="evidence" value="ECO:0007669"/>
    <property type="project" value="InterPro"/>
</dbReference>
<evidence type="ECO:0000259" key="7">
    <source>
        <dbReference type="PROSITE" id="PS50110"/>
    </source>
</evidence>
<sequence>MNKKISLYIADDHPIVVDGLREILKSNQQLIVKDVAHDGEQLIKLIESAPVDLVILDINMPKMNGIQCTKWIKDNQPDIRVIILTMYPEKTYIDQLLKAGADGCLLKSRGSSDLLEAIDRVMYGKSYFDWITDFKTDLVKNESKLSEREIEIVKLIVGGKTSSEIANLLFISEATVKTHRKNIFKKLKIHHATELLNFALNNSLL</sequence>
<evidence type="ECO:0000256" key="4">
    <source>
        <dbReference type="ARBA" id="ARBA00023163"/>
    </source>
</evidence>
<dbReference type="InterPro" id="IPR001789">
    <property type="entry name" value="Sig_transdc_resp-reg_receiver"/>
</dbReference>
<dbReference type="InterPro" id="IPR000792">
    <property type="entry name" value="Tscrpt_reg_LuxR_C"/>
</dbReference>
<dbReference type="Gene3D" id="3.40.50.2300">
    <property type="match status" value="1"/>
</dbReference>
<dbReference type="InterPro" id="IPR058245">
    <property type="entry name" value="NreC/VraR/RcsB-like_REC"/>
</dbReference>
<dbReference type="Pfam" id="PF00196">
    <property type="entry name" value="GerE"/>
    <property type="match status" value="1"/>
</dbReference>
<gene>
    <name evidence="8" type="ORF">SAMN04489723_11480</name>
</gene>
<dbReference type="InterPro" id="IPR016032">
    <property type="entry name" value="Sig_transdc_resp-reg_C-effctor"/>
</dbReference>
<evidence type="ECO:0000256" key="1">
    <source>
        <dbReference type="ARBA" id="ARBA00022553"/>
    </source>
</evidence>
<dbReference type="InterPro" id="IPR011006">
    <property type="entry name" value="CheY-like_superfamily"/>
</dbReference>
<keyword evidence="9" id="KW-1185">Reference proteome</keyword>
<dbReference type="GO" id="GO:0006355">
    <property type="term" value="P:regulation of DNA-templated transcription"/>
    <property type="evidence" value="ECO:0007669"/>
    <property type="project" value="InterPro"/>
</dbReference>
<dbReference type="CDD" id="cd06170">
    <property type="entry name" value="LuxR_C_like"/>
    <property type="match status" value="1"/>
</dbReference>
<dbReference type="AlphaFoldDB" id="A0A1I1BLR0"/>
<evidence type="ECO:0000259" key="6">
    <source>
        <dbReference type="PROSITE" id="PS50043"/>
    </source>
</evidence>
<keyword evidence="3 8" id="KW-0238">DNA-binding</keyword>
<dbReference type="EMBL" id="FOKK01000014">
    <property type="protein sequence ID" value="SFB50556.1"/>
    <property type="molecule type" value="Genomic_DNA"/>
</dbReference>